<sequence>MFFVSKSEPRSAECSLKMFCSINEKHSIVEVMFLSEFLQELFCQSGRSRRIQPCMEYLVSFWIDSSVQPIAVFVKLNHRFVKRDVIRILVNCRL</sequence>
<comment type="caution">
    <text evidence="1">The sequence shown here is derived from an EMBL/GenBank/DDBJ whole genome shotgun (WGS) entry which is preliminary data.</text>
</comment>
<accession>L9VKW7</accession>
<name>L9VKW7_9EURY</name>
<dbReference type="AlphaFoldDB" id="L9VKW7"/>
<reference evidence="1 2" key="1">
    <citation type="journal article" date="2014" name="PLoS Genet.">
        <title>Phylogenetically driven sequencing of extremely halophilic archaea reveals strategies for static and dynamic osmo-response.</title>
        <authorList>
            <person name="Becker E.A."/>
            <person name="Seitzer P.M."/>
            <person name="Tritt A."/>
            <person name="Larsen D."/>
            <person name="Krusor M."/>
            <person name="Yao A.I."/>
            <person name="Wu D."/>
            <person name="Madern D."/>
            <person name="Eisen J.A."/>
            <person name="Darling A.E."/>
            <person name="Facciotti M.T."/>
        </authorList>
    </citation>
    <scope>NUCLEOTIDE SEQUENCE [LARGE SCALE GENOMIC DNA]</scope>
    <source>
        <strain evidence="1 2">GA33</strain>
    </source>
</reference>
<protein>
    <submittedName>
        <fullName evidence="1">Uncharacterized protein</fullName>
    </submittedName>
</protein>
<proteinExistence type="predicted"/>
<gene>
    <name evidence="1" type="ORF">C496_19870</name>
</gene>
<dbReference type="eggNOG" id="arCOG10932">
    <property type="taxonomic scope" value="Archaea"/>
</dbReference>
<keyword evidence="2" id="KW-1185">Reference proteome</keyword>
<organism evidence="1 2">
    <name type="scientific">Natronorubrum tibetense GA33</name>
    <dbReference type="NCBI Taxonomy" id="1114856"/>
    <lineage>
        <taxon>Archaea</taxon>
        <taxon>Methanobacteriati</taxon>
        <taxon>Methanobacteriota</taxon>
        <taxon>Stenosarchaea group</taxon>
        <taxon>Halobacteria</taxon>
        <taxon>Halobacteriales</taxon>
        <taxon>Natrialbaceae</taxon>
        <taxon>Natronorubrum</taxon>
    </lineage>
</organism>
<evidence type="ECO:0000313" key="2">
    <source>
        <dbReference type="Proteomes" id="UP000011599"/>
    </source>
</evidence>
<dbReference type="EMBL" id="AOHW01000045">
    <property type="protein sequence ID" value="ELY37794.1"/>
    <property type="molecule type" value="Genomic_DNA"/>
</dbReference>
<evidence type="ECO:0000313" key="1">
    <source>
        <dbReference type="EMBL" id="ELY37794.1"/>
    </source>
</evidence>
<dbReference type="Proteomes" id="UP000011599">
    <property type="component" value="Unassembled WGS sequence"/>
</dbReference>
<dbReference type="STRING" id="1114856.GCA_000383975_04060"/>